<sequence>MAQPSSLNPVHYSIVVPTWPNVIPVLLVNTIFVVELKEFPGPTDNFGNSMTRPLDHDADTNTDAPPADFVPKYYTITVNLDSKLSLSNQLMDCEVETISLSLLFSNILYSYRLNLSQTPSNNIRTKFTHLIANFLEHNITRQDRE</sequence>
<name>A0A336MN39_CULSO</name>
<dbReference type="AlphaFoldDB" id="A0A336MN39"/>
<accession>A0A336MN39</accession>
<dbReference type="VEuPathDB" id="VectorBase:CSON002221"/>
<proteinExistence type="predicted"/>
<reference evidence="1" key="1">
    <citation type="submission" date="2018-07" db="EMBL/GenBank/DDBJ databases">
        <authorList>
            <person name="Quirk P.G."/>
            <person name="Krulwich T.A."/>
        </authorList>
    </citation>
    <scope>NUCLEOTIDE SEQUENCE</scope>
</reference>
<dbReference type="EMBL" id="UFQT01001373">
    <property type="protein sequence ID" value="SSX30243.1"/>
    <property type="molecule type" value="Genomic_DNA"/>
</dbReference>
<organism evidence="1">
    <name type="scientific">Culicoides sonorensis</name>
    <name type="common">Biting midge</name>
    <dbReference type="NCBI Taxonomy" id="179676"/>
    <lineage>
        <taxon>Eukaryota</taxon>
        <taxon>Metazoa</taxon>
        <taxon>Ecdysozoa</taxon>
        <taxon>Arthropoda</taxon>
        <taxon>Hexapoda</taxon>
        <taxon>Insecta</taxon>
        <taxon>Pterygota</taxon>
        <taxon>Neoptera</taxon>
        <taxon>Endopterygota</taxon>
        <taxon>Diptera</taxon>
        <taxon>Nematocera</taxon>
        <taxon>Chironomoidea</taxon>
        <taxon>Ceratopogonidae</taxon>
        <taxon>Ceratopogoninae</taxon>
        <taxon>Culicoides</taxon>
        <taxon>Monoculicoides</taxon>
    </lineage>
</organism>
<protein>
    <submittedName>
        <fullName evidence="1">CSON002221 protein</fullName>
    </submittedName>
</protein>
<gene>
    <name evidence="1" type="primary">CSON002221</name>
</gene>
<evidence type="ECO:0000313" key="1">
    <source>
        <dbReference type="EMBL" id="SSX30243.1"/>
    </source>
</evidence>